<feature type="compositionally biased region" description="Low complexity" evidence="1">
    <location>
        <begin position="417"/>
        <end position="437"/>
    </location>
</feature>
<dbReference type="PANTHER" id="PTHR38731:SF1">
    <property type="entry name" value="FECR PROTEIN DOMAIN-CONTAINING PROTEIN"/>
    <property type="match status" value="1"/>
</dbReference>
<dbReference type="PANTHER" id="PTHR38731">
    <property type="entry name" value="LIPL45-RELATED LIPOPROTEIN-RELATED"/>
    <property type="match status" value="1"/>
</dbReference>
<feature type="region of interest" description="Disordered" evidence="1">
    <location>
        <begin position="379"/>
        <end position="443"/>
    </location>
</feature>
<evidence type="ECO:0000313" key="5">
    <source>
        <dbReference type="Proteomes" id="UP000515679"/>
    </source>
</evidence>
<dbReference type="EMBL" id="CP041969">
    <property type="protein sequence ID" value="QMV43888.1"/>
    <property type="molecule type" value="Genomic_DNA"/>
</dbReference>
<evidence type="ECO:0000259" key="3">
    <source>
        <dbReference type="Pfam" id="PF04773"/>
    </source>
</evidence>
<feature type="compositionally biased region" description="Basic and acidic residues" evidence="1">
    <location>
        <begin position="302"/>
        <end position="323"/>
    </location>
</feature>
<feature type="compositionally biased region" description="Basic and acidic residues" evidence="1">
    <location>
        <begin position="379"/>
        <end position="394"/>
    </location>
</feature>
<dbReference type="Gene3D" id="2.60.120.1440">
    <property type="match status" value="1"/>
</dbReference>
<dbReference type="Proteomes" id="UP000515679">
    <property type="component" value="Chromosome"/>
</dbReference>
<feature type="signal peptide" evidence="2">
    <location>
        <begin position="1"/>
        <end position="28"/>
    </location>
</feature>
<dbReference type="Pfam" id="PF04773">
    <property type="entry name" value="FecR"/>
    <property type="match status" value="1"/>
</dbReference>
<keyword evidence="5" id="KW-1185">Reference proteome</keyword>
<feature type="compositionally biased region" description="Basic and acidic residues" evidence="1">
    <location>
        <begin position="329"/>
        <end position="361"/>
    </location>
</feature>
<accession>A0A7G5C3V4</accession>
<evidence type="ECO:0000256" key="1">
    <source>
        <dbReference type="SAM" id="MobiDB-lite"/>
    </source>
</evidence>
<dbReference type="RefSeq" id="WP_182300126.1">
    <property type="nucleotide sequence ID" value="NZ_CP041969.1"/>
</dbReference>
<evidence type="ECO:0000313" key="4">
    <source>
        <dbReference type="EMBL" id="QMV43888.1"/>
    </source>
</evidence>
<protein>
    <recommendedName>
        <fullName evidence="3">FecR protein domain-containing protein</fullName>
    </recommendedName>
</protein>
<feature type="compositionally biased region" description="Low complexity" evidence="1">
    <location>
        <begin position="396"/>
        <end position="405"/>
    </location>
</feature>
<evidence type="ECO:0000256" key="2">
    <source>
        <dbReference type="SAM" id="SignalP"/>
    </source>
</evidence>
<name>A0A7G5C3V4_9BACL</name>
<reference evidence="4 5" key="1">
    <citation type="submission" date="2019-07" db="EMBL/GenBank/DDBJ databases">
        <authorList>
            <person name="Kim J.K."/>
            <person name="Cheong H.-M."/>
            <person name="Choi Y."/>
            <person name="Hwang K.J."/>
            <person name="Lee S."/>
            <person name="Choi C."/>
        </authorList>
    </citation>
    <scope>NUCLEOTIDE SEQUENCE [LARGE SCALE GENOMIC DNA]</scope>
    <source>
        <strain evidence="4 5">KS 22</strain>
    </source>
</reference>
<feature type="domain" description="FecR protein" evidence="3">
    <location>
        <begin position="66"/>
        <end position="170"/>
    </location>
</feature>
<feature type="compositionally biased region" description="Gly residues" evidence="1">
    <location>
        <begin position="406"/>
        <end position="416"/>
    </location>
</feature>
<gene>
    <name evidence="4" type="ORF">FPL14_23975</name>
</gene>
<dbReference type="InterPro" id="IPR006860">
    <property type="entry name" value="FecR"/>
</dbReference>
<dbReference type="KEGG" id="cchl:FPL14_23975"/>
<feature type="chain" id="PRO_5039387601" description="FecR protein domain-containing protein" evidence="2">
    <location>
        <begin position="29"/>
        <end position="1098"/>
    </location>
</feature>
<proteinExistence type="predicted"/>
<sequence length="1098" mass="120027">MRKSLVAIIVFALAVLPLFGAFAKPASAASSRVAVIKELKGSVKVKKAGGSKEFTAFAKMSLNEGDVLSVGSGASAVLQFANGTSEDDSMTVAANSTLTFSKLSNKKGTTTKVSLFNGSAWVDVKSIENKDDEFTLETPTAIMGVRGTHLLVSVDPVSGATRLTVAAGVVTTQTTDENNPQTEEVIPTKKALITKDGNDSEITIAQVDLDLLMKQSERSIIEAIVKAAGEITQENIAKMNSYPADGSEYFKKNLTGIVGAIIASALESKAIDQNRINELLAEVKANSGVEIDLSNKKLEISNEEKAKQENQKKKEKEASDKAADKKKKEKESRDREEELQKKLKEKREQQQKDKAKSLEDARKKALEEYEKQLSELEKKKFEDDKNKREKERQDQTASPSATNTGSSGGGGGGGGTVTNPPTQTPSGTPSETPTEQPSEPPFDGLKYYYFDANAGLKWNHALVFDPDQMDYQIEVPVNGVYAIVTERLAENIEVKNVKIYDGYEGYWDAYSDETGYLVPLQMNRTEIKIEARIDGTITKYYYVTIAKDSTPEGIASWTQSYGIGSEWNSFEWLVSIGNTFGYLVPSNSSQLKVNWTFEPGIAKAVVKHTKYNVDIRNGDLIPTVETATETILNGKNKILDIASDVDLFEVQLQDAAGSPKGDGYMIWVIDEDLDYEYPEKPFLINDGSVSYEEDYDPNRFYARVDGTVSSLRITKAEGSIIAPSEAYNYSTDEFIYALNGVLDLPLQEGNNEFEIVLKNASGLEQSYNLTVDKYDLPQGIEDWSVMDSSEHSHRWELAVNQPPGTLKRYFVEVGDVSRVDLDFTVAAGYSLSLTDASGTYPITGSSHSVNLSGNGGYSLKLMNGSVALAELLIIKGGLEPLDESTLRFSQGESTMLETTNTLTDESLENYSQGFSVVSATYSTDPITMKILAYVGDVSVIPLESGVTISGPYMTMSFPAPGVYHVNIKAYDPTDHDEYLIYPVTIYYRVSPVPVTITNSDFIYSGGVNVIAPTPNKFDYSVSVSGYSTSIGFKPQLPPGARIVGFIPNGNLSASYDEPSQSYTIYGLFAGTTRSISFTVEDASGNRISYTLTFNLSYV</sequence>
<feature type="region of interest" description="Disordered" evidence="1">
    <location>
        <begin position="302"/>
        <end position="361"/>
    </location>
</feature>
<dbReference type="AlphaFoldDB" id="A0A7G5C3V4"/>
<keyword evidence="2" id="KW-0732">Signal</keyword>
<organism evidence="4 5">
    <name type="scientific">Cohnella cholangitidis</name>
    <dbReference type="NCBI Taxonomy" id="2598458"/>
    <lineage>
        <taxon>Bacteria</taxon>
        <taxon>Bacillati</taxon>
        <taxon>Bacillota</taxon>
        <taxon>Bacilli</taxon>
        <taxon>Bacillales</taxon>
        <taxon>Paenibacillaceae</taxon>
        <taxon>Cohnella</taxon>
    </lineage>
</organism>